<dbReference type="EMBL" id="SMFZ01000002">
    <property type="protein sequence ID" value="TCK20852.1"/>
    <property type="molecule type" value="Genomic_DNA"/>
</dbReference>
<feature type="DNA-binding region" description="H-T-H motif" evidence="4">
    <location>
        <begin position="47"/>
        <end position="66"/>
    </location>
</feature>
<dbReference type="Gene3D" id="1.10.357.10">
    <property type="entry name" value="Tetracycline Repressor, domain 2"/>
    <property type="match status" value="1"/>
</dbReference>
<evidence type="ECO:0000259" key="5">
    <source>
        <dbReference type="PROSITE" id="PS50977"/>
    </source>
</evidence>
<proteinExistence type="predicted"/>
<evidence type="ECO:0000256" key="4">
    <source>
        <dbReference type="PROSITE-ProRule" id="PRU00335"/>
    </source>
</evidence>
<organism evidence="6 7">
    <name type="scientific">Pseudonocardia endophytica</name>
    <dbReference type="NCBI Taxonomy" id="401976"/>
    <lineage>
        <taxon>Bacteria</taxon>
        <taxon>Bacillati</taxon>
        <taxon>Actinomycetota</taxon>
        <taxon>Actinomycetes</taxon>
        <taxon>Pseudonocardiales</taxon>
        <taxon>Pseudonocardiaceae</taxon>
        <taxon>Pseudonocardia</taxon>
    </lineage>
</organism>
<evidence type="ECO:0000256" key="3">
    <source>
        <dbReference type="ARBA" id="ARBA00023163"/>
    </source>
</evidence>
<reference evidence="6 7" key="1">
    <citation type="submission" date="2019-03" db="EMBL/GenBank/DDBJ databases">
        <title>Sequencing the genomes of 1000 actinobacteria strains.</title>
        <authorList>
            <person name="Klenk H.-P."/>
        </authorList>
    </citation>
    <scope>NUCLEOTIDE SEQUENCE [LARGE SCALE GENOMIC DNA]</scope>
    <source>
        <strain evidence="6 7">DSM 44969</strain>
    </source>
</reference>
<accession>A0A4R1HTU8</accession>
<dbReference type="GO" id="GO:0000976">
    <property type="term" value="F:transcription cis-regulatory region binding"/>
    <property type="evidence" value="ECO:0007669"/>
    <property type="project" value="TreeGrafter"/>
</dbReference>
<sequence>MRSALECLTVLGEPTTSWKATRRAVTRAAILDAAWEVARADGIAGLTLRAVADRVGMRAPSLYSHFASKLDIYDAMFGQAWQAYDEELAALELPDEPREVLRALARTFVDFALADLPRYQLMDQRVIADFTPSPENYAPAVRVLERFRSAYARIVGEVRDDDVDLFIVMLSGLIGTQWSNDPGGTRYVRQVDRLVDMLADEFGLPVPARLSQGERS</sequence>
<dbReference type="InterPro" id="IPR050109">
    <property type="entry name" value="HTH-type_TetR-like_transc_reg"/>
</dbReference>
<dbReference type="GO" id="GO:0003700">
    <property type="term" value="F:DNA-binding transcription factor activity"/>
    <property type="evidence" value="ECO:0007669"/>
    <property type="project" value="TreeGrafter"/>
</dbReference>
<dbReference type="PANTHER" id="PTHR30055">
    <property type="entry name" value="HTH-TYPE TRANSCRIPTIONAL REGULATOR RUTR"/>
    <property type="match status" value="1"/>
</dbReference>
<keyword evidence="7" id="KW-1185">Reference proteome</keyword>
<evidence type="ECO:0000256" key="2">
    <source>
        <dbReference type="ARBA" id="ARBA00023125"/>
    </source>
</evidence>
<keyword evidence="1" id="KW-0805">Transcription regulation</keyword>
<dbReference type="PANTHER" id="PTHR30055:SF234">
    <property type="entry name" value="HTH-TYPE TRANSCRIPTIONAL REGULATOR BETI"/>
    <property type="match status" value="1"/>
</dbReference>
<dbReference type="PROSITE" id="PS50977">
    <property type="entry name" value="HTH_TETR_2"/>
    <property type="match status" value="1"/>
</dbReference>
<dbReference type="InterPro" id="IPR001647">
    <property type="entry name" value="HTH_TetR"/>
</dbReference>
<dbReference type="SUPFAM" id="SSF48498">
    <property type="entry name" value="Tetracyclin repressor-like, C-terminal domain"/>
    <property type="match status" value="1"/>
</dbReference>
<evidence type="ECO:0000313" key="6">
    <source>
        <dbReference type="EMBL" id="TCK20852.1"/>
    </source>
</evidence>
<feature type="domain" description="HTH tetR-type" evidence="5">
    <location>
        <begin position="24"/>
        <end position="84"/>
    </location>
</feature>
<dbReference type="InterPro" id="IPR009057">
    <property type="entry name" value="Homeodomain-like_sf"/>
</dbReference>
<name>A0A4R1HTU8_PSEEN</name>
<keyword evidence="3" id="KW-0804">Transcription</keyword>
<evidence type="ECO:0000256" key="1">
    <source>
        <dbReference type="ARBA" id="ARBA00023015"/>
    </source>
</evidence>
<comment type="caution">
    <text evidence="6">The sequence shown here is derived from an EMBL/GenBank/DDBJ whole genome shotgun (WGS) entry which is preliminary data.</text>
</comment>
<dbReference type="AlphaFoldDB" id="A0A4R1HTU8"/>
<keyword evidence="2 4" id="KW-0238">DNA-binding</keyword>
<dbReference type="SUPFAM" id="SSF46689">
    <property type="entry name" value="Homeodomain-like"/>
    <property type="match status" value="1"/>
</dbReference>
<dbReference type="InterPro" id="IPR036271">
    <property type="entry name" value="Tet_transcr_reg_TetR-rel_C_sf"/>
</dbReference>
<evidence type="ECO:0000313" key="7">
    <source>
        <dbReference type="Proteomes" id="UP000295560"/>
    </source>
</evidence>
<dbReference type="Proteomes" id="UP000295560">
    <property type="component" value="Unassembled WGS sequence"/>
</dbReference>
<dbReference type="PRINTS" id="PR00455">
    <property type="entry name" value="HTHTETR"/>
</dbReference>
<gene>
    <name evidence="6" type="ORF">EV378_4816</name>
</gene>
<protein>
    <submittedName>
        <fullName evidence="6">TetR family transcriptional regulator</fullName>
    </submittedName>
</protein>
<dbReference type="Pfam" id="PF00440">
    <property type="entry name" value="TetR_N"/>
    <property type="match status" value="1"/>
</dbReference>
<dbReference type="OrthoDB" id="71867at2"/>